<dbReference type="EMBL" id="CASHTH010001733">
    <property type="protein sequence ID" value="CAI8019204.1"/>
    <property type="molecule type" value="Genomic_DNA"/>
</dbReference>
<name>A0AA35RXU9_GEOBA</name>
<sequence length="250" mass="28187">MRMDHLAQALEDLRNRGVRPKYIYTIPTLQNPTGTVLTMERRLRMLELSEEYGVPIFEDECYADLIFEGEYENAIRSMDDSNRVLHIGSFSKTLGPGTRLGYVVAPWDVMSRLLSRKNDAGTGVMDQMIVGDYFTNHYEDHILEVRSALKRKCDTLSSALRESFGPSVEFEVPRGGMYLWVKLPEGVDSRELNGPALREGIAFNPGPEWSADPDAAASYIRLCFALPSEAEIWEGVEKLADVFRREGAVA</sequence>
<feature type="domain" description="Aminotransferase class I/classII large" evidence="5">
    <location>
        <begin position="2"/>
        <end position="239"/>
    </location>
</feature>
<dbReference type="InterPro" id="IPR015424">
    <property type="entry name" value="PyrdxlP-dep_Trfase"/>
</dbReference>
<dbReference type="GO" id="GO:0008483">
    <property type="term" value="F:transaminase activity"/>
    <property type="evidence" value="ECO:0007669"/>
    <property type="project" value="UniProtKB-KW"/>
</dbReference>
<dbReference type="PANTHER" id="PTHR42790">
    <property type="entry name" value="AMINOTRANSFERASE"/>
    <property type="match status" value="1"/>
</dbReference>
<keyword evidence="3" id="KW-0808">Transferase</keyword>
<dbReference type="GO" id="GO:0030170">
    <property type="term" value="F:pyridoxal phosphate binding"/>
    <property type="evidence" value="ECO:0007669"/>
    <property type="project" value="InterPro"/>
</dbReference>
<dbReference type="InterPro" id="IPR015421">
    <property type="entry name" value="PyrdxlP-dep_Trfase_major"/>
</dbReference>
<dbReference type="InterPro" id="IPR004839">
    <property type="entry name" value="Aminotransferase_I/II_large"/>
</dbReference>
<keyword evidence="4" id="KW-0663">Pyridoxal phosphate</keyword>
<comment type="cofactor">
    <cofactor evidence="1">
        <name>pyridoxal 5'-phosphate</name>
        <dbReference type="ChEBI" id="CHEBI:597326"/>
    </cofactor>
</comment>
<evidence type="ECO:0000313" key="7">
    <source>
        <dbReference type="Proteomes" id="UP001174909"/>
    </source>
</evidence>
<accession>A0AA35RXU9</accession>
<dbReference type="InterPro" id="IPR015422">
    <property type="entry name" value="PyrdxlP-dep_Trfase_small"/>
</dbReference>
<evidence type="ECO:0000313" key="6">
    <source>
        <dbReference type="EMBL" id="CAI8019204.1"/>
    </source>
</evidence>
<evidence type="ECO:0000256" key="3">
    <source>
        <dbReference type="ARBA" id="ARBA00022679"/>
    </source>
</evidence>
<evidence type="ECO:0000256" key="1">
    <source>
        <dbReference type="ARBA" id="ARBA00001933"/>
    </source>
</evidence>
<dbReference type="CDD" id="cd00609">
    <property type="entry name" value="AAT_like"/>
    <property type="match status" value="1"/>
</dbReference>
<dbReference type="SUPFAM" id="SSF53383">
    <property type="entry name" value="PLP-dependent transferases"/>
    <property type="match status" value="1"/>
</dbReference>
<gene>
    <name evidence="6" type="ORF">GBAR_LOCUS11560</name>
</gene>
<dbReference type="InterPro" id="IPR050859">
    <property type="entry name" value="Class-I_PLP-dep_aminotransf"/>
</dbReference>
<organism evidence="6 7">
    <name type="scientific">Geodia barretti</name>
    <name type="common">Barrett's horny sponge</name>
    <dbReference type="NCBI Taxonomy" id="519541"/>
    <lineage>
        <taxon>Eukaryota</taxon>
        <taxon>Metazoa</taxon>
        <taxon>Porifera</taxon>
        <taxon>Demospongiae</taxon>
        <taxon>Heteroscleromorpha</taxon>
        <taxon>Tetractinellida</taxon>
        <taxon>Astrophorina</taxon>
        <taxon>Geodiidae</taxon>
        <taxon>Geodia</taxon>
    </lineage>
</organism>
<dbReference type="Gene3D" id="3.40.640.10">
    <property type="entry name" value="Type I PLP-dependent aspartate aminotransferase-like (Major domain)"/>
    <property type="match status" value="1"/>
</dbReference>
<dbReference type="GO" id="GO:1901605">
    <property type="term" value="P:alpha-amino acid metabolic process"/>
    <property type="evidence" value="ECO:0007669"/>
    <property type="project" value="TreeGrafter"/>
</dbReference>
<dbReference type="PANTHER" id="PTHR42790:SF19">
    <property type="entry name" value="KYNURENINE_ALPHA-AMINOADIPATE AMINOTRANSFERASE, MITOCHONDRIAL"/>
    <property type="match status" value="1"/>
</dbReference>
<dbReference type="Pfam" id="PF00155">
    <property type="entry name" value="Aminotran_1_2"/>
    <property type="match status" value="1"/>
</dbReference>
<dbReference type="Gene3D" id="3.90.1150.10">
    <property type="entry name" value="Aspartate Aminotransferase, domain 1"/>
    <property type="match status" value="1"/>
</dbReference>
<evidence type="ECO:0000256" key="4">
    <source>
        <dbReference type="ARBA" id="ARBA00022898"/>
    </source>
</evidence>
<dbReference type="Proteomes" id="UP001174909">
    <property type="component" value="Unassembled WGS sequence"/>
</dbReference>
<comment type="caution">
    <text evidence="6">The sequence shown here is derived from an EMBL/GenBank/DDBJ whole genome shotgun (WGS) entry which is preliminary data.</text>
</comment>
<dbReference type="AlphaFoldDB" id="A0AA35RXU9"/>
<keyword evidence="2 6" id="KW-0032">Aminotransferase</keyword>
<evidence type="ECO:0000256" key="2">
    <source>
        <dbReference type="ARBA" id="ARBA00022576"/>
    </source>
</evidence>
<evidence type="ECO:0000259" key="5">
    <source>
        <dbReference type="Pfam" id="PF00155"/>
    </source>
</evidence>
<proteinExistence type="predicted"/>
<protein>
    <submittedName>
        <fullName evidence="6">Uncharacterized aminotransferase SSO0104</fullName>
    </submittedName>
</protein>
<reference evidence="6" key="1">
    <citation type="submission" date="2023-03" db="EMBL/GenBank/DDBJ databases">
        <authorList>
            <person name="Steffen K."/>
            <person name="Cardenas P."/>
        </authorList>
    </citation>
    <scope>NUCLEOTIDE SEQUENCE</scope>
</reference>
<keyword evidence="7" id="KW-1185">Reference proteome</keyword>